<proteinExistence type="predicted"/>
<dbReference type="OrthoDB" id="986409at2759"/>
<dbReference type="EMBL" id="SMMG02000007">
    <property type="protein sequence ID" value="KAA3467056.1"/>
    <property type="molecule type" value="Genomic_DNA"/>
</dbReference>
<accession>A0A5B6VDK7</accession>
<comment type="caution">
    <text evidence="2">The sequence shown here is derived from an EMBL/GenBank/DDBJ whole genome shotgun (WGS) entry which is preliminary data.</text>
</comment>
<dbReference type="Pfam" id="PF03732">
    <property type="entry name" value="Retrotrans_gag"/>
    <property type="match status" value="1"/>
</dbReference>
<dbReference type="InterPro" id="IPR005162">
    <property type="entry name" value="Retrotrans_gag_dom"/>
</dbReference>
<keyword evidence="3" id="KW-1185">Reference proteome</keyword>
<dbReference type="PANTHER" id="PTHR33223:SF6">
    <property type="entry name" value="CCHC-TYPE DOMAIN-CONTAINING PROTEIN"/>
    <property type="match status" value="1"/>
</dbReference>
<feature type="domain" description="Retrotransposon gag" evidence="1">
    <location>
        <begin position="5"/>
        <end position="53"/>
    </location>
</feature>
<evidence type="ECO:0000313" key="3">
    <source>
        <dbReference type="Proteomes" id="UP000325315"/>
    </source>
</evidence>
<name>A0A5B6VDK7_9ROSI</name>
<organism evidence="2 3">
    <name type="scientific">Gossypium australe</name>
    <dbReference type="NCBI Taxonomy" id="47621"/>
    <lineage>
        <taxon>Eukaryota</taxon>
        <taxon>Viridiplantae</taxon>
        <taxon>Streptophyta</taxon>
        <taxon>Embryophyta</taxon>
        <taxon>Tracheophyta</taxon>
        <taxon>Spermatophyta</taxon>
        <taxon>Magnoliopsida</taxon>
        <taxon>eudicotyledons</taxon>
        <taxon>Gunneridae</taxon>
        <taxon>Pentapetalae</taxon>
        <taxon>rosids</taxon>
        <taxon>malvids</taxon>
        <taxon>Malvales</taxon>
        <taxon>Malvaceae</taxon>
        <taxon>Malvoideae</taxon>
        <taxon>Gossypium</taxon>
    </lineage>
</organism>
<evidence type="ECO:0000259" key="1">
    <source>
        <dbReference type="Pfam" id="PF03732"/>
    </source>
</evidence>
<sequence>MNAKLWNDITSFRQSEDETLYEAWERFKELIRKCLMHGFQHWTQMEMFYNGLNAYTRMVVDASANDTLLDKSYNEAYEILERIANNDYQYPTIRVEADRRVAGDIELDAITSLTAQVSSLTNMIKTMKRPPAV</sequence>
<reference evidence="3" key="1">
    <citation type="journal article" date="2019" name="Plant Biotechnol. J.">
        <title>Genome sequencing of the Australian wild diploid species Gossypium australe highlights disease resistance and delayed gland morphogenesis.</title>
        <authorList>
            <person name="Cai Y."/>
            <person name="Cai X."/>
            <person name="Wang Q."/>
            <person name="Wang P."/>
            <person name="Zhang Y."/>
            <person name="Cai C."/>
            <person name="Xu Y."/>
            <person name="Wang K."/>
            <person name="Zhou Z."/>
            <person name="Wang C."/>
            <person name="Geng S."/>
            <person name="Li B."/>
            <person name="Dong Q."/>
            <person name="Hou Y."/>
            <person name="Wang H."/>
            <person name="Ai P."/>
            <person name="Liu Z."/>
            <person name="Yi F."/>
            <person name="Sun M."/>
            <person name="An G."/>
            <person name="Cheng J."/>
            <person name="Zhang Y."/>
            <person name="Shi Q."/>
            <person name="Xie Y."/>
            <person name="Shi X."/>
            <person name="Chang Y."/>
            <person name="Huang F."/>
            <person name="Chen Y."/>
            <person name="Hong S."/>
            <person name="Mi L."/>
            <person name="Sun Q."/>
            <person name="Zhang L."/>
            <person name="Zhou B."/>
            <person name="Peng R."/>
            <person name="Zhang X."/>
            <person name="Liu F."/>
        </authorList>
    </citation>
    <scope>NUCLEOTIDE SEQUENCE [LARGE SCALE GENOMIC DNA]</scope>
    <source>
        <strain evidence="3">cv. PA1801</strain>
    </source>
</reference>
<protein>
    <submittedName>
        <fullName evidence="2">Retrotransposon gag protein</fullName>
    </submittedName>
</protein>
<dbReference type="Proteomes" id="UP000325315">
    <property type="component" value="Unassembled WGS sequence"/>
</dbReference>
<gene>
    <name evidence="2" type="ORF">EPI10_002103</name>
</gene>
<dbReference type="PANTHER" id="PTHR33223">
    <property type="entry name" value="CCHC-TYPE DOMAIN-CONTAINING PROTEIN"/>
    <property type="match status" value="1"/>
</dbReference>
<dbReference type="AlphaFoldDB" id="A0A5B6VDK7"/>
<evidence type="ECO:0000313" key="2">
    <source>
        <dbReference type="EMBL" id="KAA3467056.1"/>
    </source>
</evidence>